<evidence type="ECO:0000313" key="5">
    <source>
        <dbReference type="Proteomes" id="UP000234530"/>
    </source>
</evidence>
<keyword evidence="2" id="KW-0812">Transmembrane</keyword>
<dbReference type="KEGG" id="pzh:CX676_11560"/>
<feature type="region of interest" description="Disordered" evidence="1">
    <location>
        <begin position="77"/>
        <end position="123"/>
    </location>
</feature>
<dbReference type="Pfam" id="PF13717">
    <property type="entry name" value="Zn_ribbon_4"/>
    <property type="match status" value="1"/>
</dbReference>
<dbReference type="OrthoDB" id="7159357at2"/>
<feature type="region of interest" description="Disordered" evidence="1">
    <location>
        <begin position="42"/>
        <end position="61"/>
    </location>
</feature>
<feature type="transmembrane region" description="Helical" evidence="2">
    <location>
        <begin position="157"/>
        <end position="177"/>
    </location>
</feature>
<dbReference type="NCBIfam" id="TIGR02098">
    <property type="entry name" value="MJ0042_CXXC"/>
    <property type="match status" value="1"/>
</dbReference>
<dbReference type="EMBL" id="CP025430">
    <property type="protein sequence ID" value="AUH66313.1"/>
    <property type="molecule type" value="Genomic_DNA"/>
</dbReference>
<dbReference type="Proteomes" id="UP000234530">
    <property type="component" value="Chromosome"/>
</dbReference>
<protein>
    <recommendedName>
        <fullName evidence="3">Zinc finger/thioredoxin putative domain-containing protein</fullName>
    </recommendedName>
</protein>
<feature type="domain" description="Zinc finger/thioredoxin putative" evidence="3">
    <location>
        <begin position="1"/>
        <end position="35"/>
    </location>
</feature>
<evidence type="ECO:0000259" key="3">
    <source>
        <dbReference type="Pfam" id="PF13717"/>
    </source>
</evidence>
<proteinExistence type="predicted"/>
<evidence type="ECO:0000256" key="2">
    <source>
        <dbReference type="SAM" id="Phobius"/>
    </source>
</evidence>
<dbReference type="AlphaFoldDB" id="A0A2H5F438"/>
<evidence type="ECO:0000256" key="1">
    <source>
        <dbReference type="SAM" id="MobiDB-lite"/>
    </source>
</evidence>
<organism evidence="4 5">
    <name type="scientific">Paracoccus zhejiangensis</name>
    <dbReference type="NCBI Taxonomy" id="1077935"/>
    <lineage>
        <taxon>Bacteria</taxon>
        <taxon>Pseudomonadati</taxon>
        <taxon>Pseudomonadota</taxon>
        <taxon>Alphaproteobacteria</taxon>
        <taxon>Rhodobacterales</taxon>
        <taxon>Paracoccaceae</taxon>
        <taxon>Paracoccus</taxon>
    </lineage>
</organism>
<sequence>MRLTCPECGAEYRVDASAIPADGRDVECSSCGHGWHEPGAAVPKGPMTAAPETGPRLNRPLPDSVLSVLREEAELARRQRGEAVEPEESTVILTTDPPMAGPAPSRHINDRPQRPGDSAPAQDKLEVTVNRTTPHGHARTVNPLHEEEAGAKDRAGYLRGFALSLAVAASLLLAYVLTPGTGDQGQLAAFRVAVDDGRVWLHQSVFGTGE</sequence>
<keyword evidence="5" id="KW-1185">Reference proteome</keyword>
<dbReference type="InterPro" id="IPR011723">
    <property type="entry name" value="Znf/thioredoxin_put"/>
</dbReference>
<keyword evidence="2" id="KW-1133">Transmembrane helix</keyword>
<name>A0A2H5F438_9RHOB</name>
<keyword evidence="2" id="KW-0472">Membrane</keyword>
<reference evidence="4 5" key="1">
    <citation type="journal article" date="2013" name="Antonie Van Leeuwenhoek">
        <title>Paracoccus zhejiangensis sp. nov., isolated from activated sludge in wastewater-treatment system.</title>
        <authorList>
            <person name="Wu Z.G."/>
            <person name="Zhang D.F."/>
            <person name="Liu Y.L."/>
            <person name="Wang F."/>
            <person name="Jiang X."/>
            <person name="Li C."/>
            <person name="Li S.P."/>
            <person name="Hong Q."/>
            <person name="Li W.J."/>
        </authorList>
    </citation>
    <scope>NUCLEOTIDE SEQUENCE [LARGE SCALE GENOMIC DNA]</scope>
    <source>
        <strain evidence="4 5">J6</strain>
    </source>
</reference>
<accession>A0A2H5F438</accession>
<gene>
    <name evidence="4" type="ORF">CX676_11560</name>
</gene>
<evidence type="ECO:0000313" key="4">
    <source>
        <dbReference type="EMBL" id="AUH66313.1"/>
    </source>
</evidence>